<feature type="region of interest" description="Disordered" evidence="2">
    <location>
        <begin position="320"/>
        <end position="380"/>
    </location>
</feature>
<feature type="compositionally biased region" description="Pro residues" evidence="2">
    <location>
        <begin position="331"/>
        <end position="340"/>
    </location>
</feature>
<dbReference type="Proteomes" id="UP001470230">
    <property type="component" value="Unassembled WGS sequence"/>
</dbReference>
<feature type="compositionally biased region" description="Acidic residues" evidence="2">
    <location>
        <begin position="78"/>
        <end position="89"/>
    </location>
</feature>
<comment type="caution">
    <text evidence="3">The sequence shown here is derived from an EMBL/GenBank/DDBJ whole genome shotgun (WGS) entry which is preliminary data.</text>
</comment>
<sequence>MSYSYSSNEEEEDAFSDSAYDNQDDELEEEDNNSRDYSNQVKKEYSQNSQTSNEDKIIKIQNNLASNLLNKNQSSSYESEESNIDETNENEYYSENNDEIERRDDKYNKIHKNSDTSEIEYDNQGIDIYKNNATNEKEDTSEDSDIYKHNSEIENEEDALYKNNSDNEIENLNKDSGTYKKDDFKENKINNENDFHKGNTDLSKNNDKIENQSINENKLINRDRETSDYPLKTVKQNGELNNTDLIGSQNIAKNEETYSYQNEDNKANFNEKGDICHNKDTLDNNITINKNYTHDNDVNTNLNNKGLEPKLPPLLNIKTVGQASPNSRSPRPQPLLPMSPSPSSTKNTTMRIIPPPQRRRSPLPRKRQINTPRDNSTFRRNYDIIQPEPLSEEENRLISRIMKGDIPNFDPNDPNSLDLINKLLIHLQQLRKQKAKERNYNDGKKLNNAISILERQRNELQIKINQAQSLRLLDADYAEFVKRKEEFDLETKRMIDQIQKEKVFEQNELKRNHELKEKELLEDWSGENRLRMYNKSSNGLTSLRRQQAFLLIQNKFDEAQKLGIEIDQRQMEEMRNHHNEHQKDYDSAYDRLIEKNKEEEEFLENKYAIKMATLIQNRNKEKRALENKEKWLISKKSEIKDGAKLGSKTISPGNSPSRSFSYGMSSRSDTYRKPILPSSKMTRNELGGSDVVIYKLPKIVNRRDTKGKITNRKK</sequence>
<feature type="coiled-coil region" evidence="1">
    <location>
        <begin position="443"/>
        <end position="473"/>
    </location>
</feature>
<evidence type="ECO:0000313" key="4">
    <source>
        <dbReference type="Proteomes" id="UP001470230"/>
    </source>
</evidence>
<feature type="compositionally biased region" description="Basic and acidic residues" evidence="2">
    <location>
        <begin position="171"/>
        <end position="210"/>
    </location>
</feature>
<organism evidence="3 4">
    <name type="scientific">Tritrichomonas musculus</name>
    <dbReference type="NCBI Taxonomy" id="1915356"/>
    <lineage>
        <taxon>Eukaryota</taxon>
        <taxon>Metamonada</taxon>
        <taxon>Parabasalia</taxon>
        <taxon>Tritrichomonadida</taxon>
        <taxon>Tritrichomonadidae</taxon>
        <taxon>Tritrichomonas</taxon>
    </lineage>
</organism>
<feature type="compositionally biased region" description="Polar residues" evidence="2">
    <location>
        <begin position="35"/>
        <end position="52"/>
    </location>
</feature>
<accession>A0ABR2HWM8</accession>
<protein>
    <submittedName>
        <fullName evidence="3">Uncharacterized protein</fullName>
    </submittedName>
</protein>
<evidence type="ECO:0000313" key="3">
    <source>
        <dbReference type="EMBL" id="KAK8853911.1"/>
    </source>
</evidence>
<keyword evidence="4" id="KW-1185">Reference proteome</keyword>
<feature type="compositionally biased region" description="Low complexity" evidence="2">
    <location>
        <begin position="655"/>
        <end position="668"/>
    </location>
</feature>
<evidence type="ECO:0000256" key="2">
    <source>
        <dbReference type="SAM" id="MobiDB-lite"/>
    </source>
</evidence>
<feature type="compositionally biased region" description="Acidic residues" evidence="2">
    <location>
        <begin position="22"/>
        <end position="31"/>
    </location>
</feature>
<feature type="compositionally biased region" description="Basic and acidic residues" evidence="2">
    <location>
        <begin position="99"/>
        <end position="108"/>
    </location>
</feature>
<feature type="region of interest" description="Disordered" evidence="2">
    <location>
        <begin position="71"/>
        <end position="108"/>
    </location>
</feature>
<reference evidence="3 4" key="1">
    <citation type="submission" date="2024-04" db="EMBL/GenBank/DDBJ databases">
        <title>Tritrichomonas musculus Genome.</title>
        <authorList>
            <person name="Alves-Ferreira E."/>
            <person name="Grigg M."/>
            <person name="Lorenzi H."/>
            <person name="Galac M."/>
        </authorList>
    </citation>
    <scope>NUCLEOTIDE SEQUENCE [LARGE SCALE GENOMIC DNA]</scope>
    <source>
        <strain evidence="3 4">EAF2021</strain>
    </source>
</reference>
<evidence type="ECO:0000256" key="1">
    <source>
        <dbReference type="SAM" id="Coils"/>
    </source>
</evidence>
<name>A0ABR2HWM8_9EUKA</name>
<dbReference type="EMBL" id="JAPFFF010000021">
    <property type="protein sequence ID" value="KAK8853911.1"/>
    <property type="molecule type" value="Genomic_DNA"/>
</dbReference>
<feature type="region of interest" description="Disordered" evidence="2">
    <location>
        <begin position="643"/>
        <end position="682"/>
    </location>
</feature>
<proteinExistence type="predicted"/>
<feature type="region of interest" description="Disordered" evidence="2">
    <location>
        <begin position="1"/>
        <end position="58"/>
    </location>
</feature>
<feature type="region of interest" description="Disordered" evidence="2">
    <location>
        <begin position="154"/>
        <end position="217"/>
    </location>
</feature>
<gene>
    <name evidence="3" type="ORF">M9Y10_016457</name>
</gene>
<feature type="compositionally biased region" description="Basic residues" evidence="2">
    <location>
        <begin position="357"/>
        <end position="368"/>
    </location>
</feature>
<keyword evidence="1" id="KW-0175">Coiled coil</keyword>